<accession>A0A831LQM8</accession>
<dbReference type="SUPFAM" id="SSF143100">
    <property type="entry name" value="TTHA1013/TTHA0281-like"/>
    <property type="match status" value="1"/>
</dbReference>
<dbReference type="AlphaFoldDB" id="A0A831LQM8"/>
<dbReference type="InterPro" id="IPR049389">
    <property type="entry name" value="TTHA0281-like"/>
</dbReference>
<sequence>MIIEYITAAMHHARYEIIEDGEPYYGEVPELPGVWATGTTLEACRERLAEVIDDWLVIRLRRGMPIPPIDGITIRETTRMDADAGSYDPAGIVERSRSGA</sequence>
<gene>
    <name evidence="1" type="ORF">ENN52_03195</name>
</gene>
<dbReference type="InterPro" id="IPR035069">
    <property type="entry name" value="TTHA1013/TTHA0281-like"/>
</dbReference>
<dbReference type="EMBL" id="DSBY01000136">
    <property type="protein sequence ID" value="HDS63132.1"/>
    <property type="molecule type" value="Genomic_DNA"/>
</dbReference>
<reference evidence="1" key="1">
    <citation type="journal article" date="2020" name="mSystems">
        <title>Genome- and Community-Level Interaction Insights into Carbon Utilization and Element Cycling Functions of Hydrothermarchaeota in Hydrothermal Sediment.</title>
        <authorList>
            <person name="Zhou Z."/>
            <person name="Liu Y."/>
            <person name="Xu W."/>
            <person name="Pan J."/>
            <person name="Luo Z.H."/>
            <person name="Li M."/>
        </authorList>
    </citation>
    <scope>NUCLEOTIDE SEQUENCE</scope>
    <source>
        <strain evidence="1">SpSt-1183</strain>
    </source>
</reference>
<name>A0A831LQM8_9EURY</name>
<proteinExistence type="predicted"/>
<dbReference type="Gene3D" id="3.30.160.250">
    <property type="match status" value="1"/>
</dbReference>
<protein>
    <submittedName>
        <fullName evidence="1">Type II toxin-antitoxin system HicB family antitoxin</fullName>
    </submittedName>
</protein>
<dbReference type="Proteomes" id="UP000885648">
    <property type="component" value="Unassembled WGS sequence"/>
</dbReference>
<evidence type="ECO:0000313" key="1">
    <source>
        <dbReference type="EMBL" id="HDS63132.1"/>
    </source>
</evidence>
<dbReference type="Pfam" id="PF21748">
    <property type="entry name" value="UPF0150"/>
    <property type="match status" value="1"/>
</dbReference>
<organism evidence="1">
    <name type="scientific">Methanofollis liminatans</name>
    <dbReference type="NCBI Taxonomy" id="2201"/>
    <lineage>
        <taxon>Archaea</taxon>
        <taxon>Methanobacteriati</taxon>
        <taxon>Methanobacteriota</taxon>
        <taxon>Stenosarchaea group</taxon>
        <taxon>Methanomicrobia</taxon>
        <taxon>Methanomicrobiales</taxon>
        <taxon>Methanomicrobiaceae</taxon>
        <taxon>Methanofollis</taxon>
    </lineage>
</organism>
<comment type="caution">
    <text evidence="1">The sequence shown here is derived from an EMBL/GenBank/DDBJ whole genome shotgun (WGS) entry which is preliminary data.</text>
</comment>